<sequence>MNQSLGGRLKRWFLPDPQTVRDPFQGMDATPIASAAPRTRVTIAGRAHGLRTNPDTGWFEAELTDATGTVRIIWMGRGHLECLHEGALMSASGRLAPEGGELVLFNPEFSVLPD</sequence>
<dbReference type="OrthoDB" id="3268233at2"/>
<proteinExistence type="predicted"/>
<gene>
    <name evidence="1" type="ORF">SAMN04488242_2690</name>
</gene>
<organism evidence="1 2">
    <name type="scientific">Tessaracoccus oleiagri</name>
    <dbReference type="NCBI Taxonomy" id="686624"/>
    <lineage>
        <taxon>Bacteria</taxon>
        <taxon>Bacillati</taxon>
        <taxon>Actinomycetota</taxon>
        <taxon>Actinomycetes</taxon>
        <taxon>Propionibacteriales</taxon>
        <taxon>Propionibacteriaceae</taxon>
        <taxon>Tessaracoccus</taxon>
    </lineage>
</organism>
<accession>A0A1G9MM22</accession>
<protein>
    <recommendedName>
        <fullName evidence="3">ATP-dependent DNA helicase RecG</fullName>
    </recommendedName>
</protein>
<dbReference type="RefSeq" id="WP_093253146.1">
    <property type="nucleotide sequence ID" value="NZ_FNGP01000005.1"/>
</dbReference>
<evidence type="ECO:0000313" key="2">
    <source>
        <dbReference type="Proteomes" id="UP000199475"/>
    </source>
</evidence>
<keyword evidence="2" id="KW-1185">Reference proteome</keyword>
<dbReference type="AlphaFoldDB" id="A0A1G9MM22"/>
<dbReference type="InterPro" id="IPR012340">
    <property type="entry name" value="NA-bd_OB-fold"/>
</dbReference>
<reference evidence="1 2" key="1">
    <citation type="submission" date="2016-10" db="EMBL/GenBank/DDBJ databases">
        <authorList>
            <person name="de Groot N.N."/>
        </authorList>
    </citation>
    <scope>NUCLEOTIDE SEQUENCE [LARGE SCALE GENOMIC DNA]</scope>
    <source>
        <strain evidence="1 2">CGMCC 1.9159</strain>
    </source>
</reference>
<dbReference type="STRING" id="686624.SAMN04488242_2690"/>
<dbReference type="Proteomes" id="UP000199475">
    <property type="component" value="Unassembled WGS sequence"/>
</dbReference>
<dbReference type="EMBL" id="FNGP01000005">
    <property type="protein sequence ID" value="SDL74705.1"/>
    <property type="molecule type" value="Genomic_DNA"/>
</dbReference>
<dbReference type="Gene3D" id="2.40.50.140">
    <property type="entry name" value="Nucleic acid-binding proteins"/>
    <property type="match status" value="1"/>
</dbReference>
<evidence type="ECO:0008006" key="3">
    <source>
        <dbReference type="Google" id="ProtNLM"/>
    </source>
</evidence>
<name>A0A1G9MM22_9ACTN</name>
<evidence type="ECO:0000313" key="1">
    <source>
        <dbReference type="EMBL" id="SDL74705.1"/>
    </source>
</evidence>